<sequence length="46" mass="4719">MDGTINQLARPLETPTNSLDVERGILNGNAISLDGLLSAAARDGPA</sequence>
<gene>
    <name evidence="1" type="ORF">BFJ65_g2557</name>
</gene>
<name>A0A3L6NYH1_FUSOX</name>
<organism evidence="1">
    <name type="scientific">Fusarium oxysporum f. sp. cepae</name>
    <dbReference type="NCBI Taxonomy" id="396571"/>
    <lineage>
        <taxon>Eukaryota</taxon>
        <taxon>Fungi</taxon>
        <taxon>Dikarya</taxon>
        <taxon>Ascomycota</taxon>
        <taxon>Pezizomycotina</taxon>
        <taxon>Sordariomycetes</taxon>
        <taxon>Hypocreomycetidae</taxon>
        <taxon>Hypocreales</taxon>
        <taxon>Nectriaceae</taxon>
        <taxon>Fusarium</taxon>
        <taxon>Fusarium oxysporum species complex</taxon>
    </lineage>
</organism>
<proteinExistence type="predicted"/>
<evidence type="ECO:0000313" key="1">
    <source>
        <dbReference type="EMBL" id="RKK24625.1"/>
    </source>
</evidence>
<dbReference type="AlphaFoldDB" id="A0A3L6NYH1"/>
<dbReference type="EMBL" id="MRCU01000002">
    <property type="protein sequence ID" value="RKK24625.1"/>
    <property type="molecule type" value="Genomic_DNA"/>
</dbReference>
<accession>A0A3L6NYH1</accession>
<reference evidence="1" key="1">
    <citation type="journal article" date="2018" name="Sci. Rep.">
        <title>Characterisation of pathogen-specific regions and novel effector candidates in Fusarium oxysporum f. sp. cepae.</title>
        <authorList>
            <person name="Armitage A.D."/>
            <person name="Taylor A."/>
            <person name="Sobczyk M.K."/>
            <person name="Baxter L."/>
            <person name="Greenfield B.P."/>
            <person name="Bates H.J."/>
            <person name="Wilson F."/>
            <person name="Jackson A.C."/>
            <person name="Ott S."/>
            <person name="Harrison R.J."/>
            <person name="Clarkson J.P."/>
        </authorList>
    </citation>
    <scope>NUCLEOTIDE SEQUENCE [LARGE SCALE GENOMIC DNA]</scope>
    <source>
        <strain evidence="1">FoC_Fus2</strain>
    </source>
</reference>
<dbReference type="Proteomes" id="UP000270866">
    <property type="component" value="Chromosome 4"/>
</dbReference>
<comment type="caution">
    <text evidence="1">The sequence shown here is derived from an EMBL/GenBank/DDBJ whole genome shotgun (WGS) entry which is preliminary data.</text>
</comment>
<protein>
    <submittedName>
        <fullName evidence="1">Uncharacterized protein</fullName>
    </submittedName>
</protein>